<gene>
    <name evidence="2" type="ORF">FSP39_001985</name>
</gene>
<evidence type="ECO:0000313" key="2">
    <source>
        <dbReference type="EMBL" id="KAK3101233.1"/>
    </source>
</evidence>
<protein>
    <submittedName>
        <fullName evidence="2">Uncharacterized protein</fullName>
    </submittedName>
</protein>
<sequence>MASKISVVFLLSGVTAILLMLTVAGVAAYILRGRYRVFNHDAWYTNTAVGSTKPKSQWIKEDYGISMIYSCTIDNK</sequence>
<keyword evidence="3" id="KW-1185">Reference proteome</keyword>
<dbReference type="AlphaFoldDB" id="A0AA88YAU1"/>
<proteinExistence type="predicted"/>
<name>A0AA88YAU1_PINIB</name>
<feature type="transmembrane region" description="Helical" evidence="1">
    <location>
        <begin position="6"/>
        <end position="31"/>
    </location>
</feature>
<keyword evidence="1" id="KW-0472">Membrane</keyword>
<evidence type="ECO:0000313" key="3">
    <source>
        <dbReference type="Proteomes" id="UP001186944"/>
    </source>
</evidence>
<accession>A0AA88YAU1</accession>
<dbReference type="Proteomes" id="UP001186944">
    <property type="component" value="Unassembled WGS sequence"/>
</dbReference>
<dbReference type="EMBL" id="VSWD01000005">
    <property type="protein sequence ID" value="KAK3101233.1"/>
    <property type="molecule type" value="Genomic_DNA"/>
</dbReference>
<reference evidence="2" key="1">
    <citation type="submission" date="2019-08" db="EMBL/GenBank/DDBJ databases">
        <title>The improved chromosome-level genome for the pearl oyster Pinctada fucata martensii using PacBio sequencing and Hi-C.</title>
        <authorList>
            <person name="Zheng Z."/>
        </authorList>
    </citation>
    <scope>NUCLEOTIDE SEQUENCE</scope>
    <source>
        <strain evidence="2">ZZ-2019</strain>
        <tissue evidence="2">Adductor muscle</tissue>
    </source>
</reference>
<evidence type="ECO:0000256" key="1">
    <source>
        <dbReference type="SAM" id="Phobius"/>
    </source>
</evidence>
<keyword evidence="1" id="KW-0812">Transmembrane</keyword>
<keyword evidence="1" id="KW-1133">Transmembrane helix</keyword>
<organism evidence="2 3">
    <name type="scientific">Pinctada imbricata</name>
    <name type="common">Atlantic pearl-oyster</name>
    <name type="synonym">Pinctada martensii</name>
    <dbReference type="NCBI Taxonomy" id="66713"/>
    <lineage>
        <taxon>Eukaryota</taxon>
        <taxon>Metazoa</taxon>
        <taxon>Spiralia</taxon>
        <taxon>Lophotrochozoa</taxon>
        <taxon>Mollusca</taxon>
        <taxon>Bivalvia</taxon>
        <taxon>Autobranchia</taxon>
        <taxon>Pteriomorphia</taxon>
        <taxon>Pterioida</taxon>
        <taxon>Pterioidea</taxon>
        <taxon>Pteriidae</taxon>
        <taxon>Pinctada</taxon>
    </lineage>
</organism>
<comment type="caution">
    <text evidence="2">The sequence shown here is derived from an EMBL/GenBank/DDBJ whole genome shotgun (WGS) entry which is preliminary data.</text>
</comment>